<dbReference type="Proteomes" id="UP000193577">
    <property type="component" value="Unassembled WGS sequence"/>
</dbReference>
<comment type="caution">
    <text evidence="1">The sequence shown here is derived from an EMBL/GenBank/DDBJ whole genome shotgun (WGS) entry which is preliminary data.</text>
</comment>
<dbReference type="RefSeq" id="WP_069391816.1">
    <property type="nucleotide sequence ID" value="NZ_AP022594.1"/>
</dbReference>
<dbReference type="EMBL" id="NCXO01000017">
    <property type="protein sequence ID" value="OSC33791.1"/>
    <property type="molecule type" value="Genomic_DNA"/>
</dbReference>
<name>A0A7I7SE68_9MYCO</name>
<protein>
    <submittedName>
        <fullName evidence="1">Uncharacterized protein</fullName>
    </submittedName>
</protein>
<evidence type="ECO:0000313" key="1">
    <source>
        <dbReference type="EMBL" id="OSC33791.1"/>
    </source>
</evidence>
<keyword evidence="2" id="KW-1185">Reference proteome</keyword>
<sequence>MTTEPTAAGSEVLFYESGASWLWVLLGPLAAAAMLWIQVSSGYGYQPLVPLTFLIMVTGLLAVQVKAARIHTRVQLTPELLYQGTESFPVSDIVGLYPPAPATGRGAKEPPKWTTARTLGELTGVPRGRTGIGLRLSHNRNAQAWARNHRGLRAALAAMAPEYTGPFDTSRPDADIDGGPGPGR</sequence>
<reference evidence="1 2" key="1">
    <citation type="submission" date="2017-04" db="EMBL/GenBank/DDBJ databases">
        <title>The new phylogeny of genus Mycobacterium.</title>
        <authorList>
            <person name="Tortoli E."/>
            <person name="Trovato A."/>
            <person name="Cirillo D.M."/>
        </authorList>
    </citation>
    <scope>NUCLEOTIDE SEQUENCE [LARGE SCALE GENOMIC DNA]</scope>
    <source>
        <strain evidence="1 2">KCTC 19819</strain>
    </source>
</reference>
<evidence type="ECO:0000313" key="2">
    <source>
        <dbReference type="Proteomes" id="UP000193577"/>
    </source>
</evidence>
<organism evidence="1 2">
    <name type="scientific">Mycolicibacillus koreensis</name>
    <dbReference type="NCBI Taxonomy" id="1069220"/>
    <lineage>
        <taxon>Bacteria</taxon>
        <taxon>Bacillati</taxon>
        <taxon>Actinomycetota</taxon>
        <taxon>Actinomycetes</taxon>
        <taxon>Mycobacteriales</taxon>
        <taxon>Mycobacteriaceae</taxon>
        <taxon>Mycolicibacillus</taxon>
    </lineage>
</organism>
<proteinExistence type="predicted"/>
<dbReference type="AlphaFoldDB" id="A0A7I7SE68"/>
<accession>A0A7I7SE68</accession>
<dbReference type="OrthoDB" id="4773470at2"/>
<gene>
    <name evidence="1" type="ORF">B8W67_09680</name>
</gene>